<dbReference type="InterPro" id="IPR036047">
    <property type="entry name" value="F-box-like_dom_sf"/>
</dbReference>
<sequence length="43" mass="5091">MAPQLGPHELQHIFSFLEARDLLRAAQVNKVWNEVSMTKELWR</sequence>
<evidence type="ECO:0000313" key="3">
    <source>
        <dbReference type="MGI" id="MGI:1923584"/>
    </source>
</evidence>
<reference evidence="2" key="2">
    <citation type="journal article" date="2011" name="PLoS Biol.">
        <title>Modernizing reference genome assemblies.</title>
        <authorList>
            <person name="Church D.M."/>
            <person name="Schneider V.A."/>
            <person name="Graves T."/>
            <person name="Auger K."/>
            <person name="Cunningham F."/>
            <person name="Bouk N."/>
            <person name="Chen H.C."/>
            <person name="Agarwala R."/>
            <person name="McLaren W.M."/>
            <person name="Ritchie G.R."/>
            <person name="Albracht D."/>
            <person name="Kremitzki M."/>
            <person name="Rock S."/>
            <person name="Kotkiewicz H."/>
            <person name="Kremitzki C."/>
            <person name="Wollam A."/>
            <person name="Trani L."/>
            <person name="Fulton L."/>
            <person name="Fulton R."/>
            <person name="Matthews L."/>
            <person name="Whitehead S."/>
            <person name="Chow W."/>
            <person name="Torrance J."/>
            <person name="Dunn M."/>
            <person name="Harden G."/>
            <person name="Threadgold G."/>
            <person name="Wood J."/>
            <person name="Collins J."/>
            <person name="Heath P."/>
            <person name="Griffiths G."/>
            <person name="Pelan S."/>
            <person name="Grafham D."/>
            <person name="Eichler E.E."/>
            <person name="Weinstock G."/>
            <person name="Mardis E.R."/>
            <person name="Wilson R.K."/>
            <person name="Howe K."/>
            <person name="Flicek P."/>
            <person name="Hubbard T."/>
        </authorList>
    </citation>
    <scope>NUCLEOTIDE SEQUENCE [LARGE SCALE GENOMIC DNA]</scope>
    <source>
        <strain evidence="2">C57BL/6J</strain>
    </source>
</reference>
<evidence type="ECO:0007829" key="5">
    <source>
        <dbReference type="ProteomicsDB" id="H3BKU3"/>
    </source>
</evidence>
<dbReference type="MGI" id="MGI:1923584">
    <property type="gene designation" value="Fbxw17"/>
</dbReference>
<reference evidence="2" key="3">
    <citation type="submission" date="2025-05" db="UniProtKB">
        <authorList>
            <consortium name="Ensembl"/>
        </authorList>
    </citation>
    <scope>IDENTIFICATION</scope>
    <source>
        <strain evidence="2">C57BL/6J</strain>
    </source>
</reference>
<dbReference type="InterPro" id="IPR001810">
    <property type="entry name" value="F-box_dom"/>
</dbReference>
<gene>
    <name evidence="2 3" type="primary">Fbxw17</name>
</gene>
<reference evidence="2 4" key="1">
    <citation type="journal article" date="2009" name="PLoS Biol.">
        <title>Lineage-specific biology revealed by a finished genome assembly of the mouse.</title>
        <authorList>
            <consortium name="Mouse Genome Sequencing Consortium"/>
            <person name="Church D.M."/>
            <person name="Goodstadt L."/>
            <person name="Hillier L.W."/>
            <person name="Zody M.C."/>
            <person name="Goldstein S."/>
            <person name="She X."/>
            <person name="Bult C.J."/>
            <person name="Agarwala R."/>
            <person name="Cherry J.L."/>
            <person name="DiCuccio M."/>
            <person name="Hlavina W."/>
            <person name="Kapustin Y."/>
            <person name="Meric P."/>
            <person name="Maglott D."/>
            <person name="Birtle Z."/>
            <person name="Marques A.C."/>
            <person name="Graves T."/>
            <person name="Zhou S."/>
            <person name="Teague B."/>
            <person name="Potamousis K."/>
            <person name="Churas C."/>
            <person name="Place M."/>
            <person name="Herschleb J."/>
            <person name="Runnheim R."/>
            <person name="Forrest D."/>
            <person name="Amos-Landgraf J."/>
            <person name="Schwartz D.C."/>
            <person name="Cheng Z."/>
            <person name="Lindblad-Toh K."/>
            <person name="Eichler E.E."/>
            <person name="Ponting C.P."/>
        </authorList>
    </citation>
    <scope>NUCLEOTIDE SEQUENCE [LARGE SCALE GENOMIC DNA]</scope>
    <source>
        <strain evidence="2 4">C57BL/6J</strain>
    </source>
</reference>
<dbReference type="GeneTree" id="ENSGT00940000162955"/>
<dbReference type="AlphaFoldDB" id="H3BKU3"/>
<dbReference type="Pfam" id="PF12937">
    <property type="entry name" value="F-box-like"/>
    <property type="match status" value="1"/>
</dbReference>
<feature type="domain" description="F-box" evidence="1">
    <location>
        <begin position="1"/>
        <end position="43"/>
    </location>
</feature>
<dbReference type="OrthoDB" id="63265at2759"/>
<evidence type="ECO:0000313" key="4">
    <source>
        <dbReference type="Proteomes" id="UP000000589"/>
    </source>
</evidence>
<proteinExistence type="evidence at protein level"/>
<dbReference type="Gene3D" id="1.20.1280.50">
    <property type="match status" value="1"/>
</dbReference>
<organism evidence="2 4">
    <name type="scientific">Mus musculus</name>
    <name type="common">Mouse</name>
    <dbReference type="NCBI Taxonomy" id="10090"/>
    <lineage>
        <taxon>Eukaryota</taxon>
        <taxon>Metazoa</taxon>
        <taxon>Chordata</taxon>
        <taxon>Craniata</taxon>
        <taxon>Vertebrata</taxon>
        <taxon>Euteleostomi</taxon>
        <taxon>Mammalia</taxon>
        <taxon>Eutheria</taxon>
        <taxon>Euarchontoglires</taxon>
        <taxon>Glires</taxon>
        <taxon>Rodentia</taxon>
        <taxon>Myomorpha</taxon>
        <taxon>Muroidea</taxon>
        <taxon>Muridae</taxon>
        <taxon>Murinae</taxon>
        <taxon>Mus</taxon>
        <taxon>Mus</taxon>
    </lineage>
</organism>
<keyword evidence="4" id="KW-1185">Reference proteome</keyword>
<dbReference type="ExpressionAtlas" id="H3BKU3">
    <property type="expression patterns" value="baseline and differential"/>
</dbReference>
<dbReference type="OMA" id="CSPDQQW"/>
<dbReference type="SMR" id="H3BKU3"/>
<dbReference type="HOGENOM" id="CLU_3241961_0_0_1"/>
<accession>H3BKU3</accession>
<protein>
    <submittedName>
        <fullName evidence="2">F-box and WD-40 domain protein 17</fullName>
    </submittedName>
</protein>
<dbReference type="Ensembl" id="ENSMUST00000176479.8">
    <property type="protein sequence ID" value="ENSMUSP00000135527.2"/>
    <property type="gene ID" value="ENSMUSG00000037816.11"/>
</dbReference>
<evidence type="ECO:0000259" key="1">
    <source>
        <dbReference type="PROSITE" id="PS50181"/>
    </source>
</evidence>
<dbReference type="PROSITE" id="PS50181">
    <property type="entry name" value="FBOX"/>
    <property type="match status" value="1"/>
</dbReference>
<dbReference type="VEuPathDB" id="HostDB:ENSMUSG00000037816"/>
<keyword evidence="5" id="KW-1267">Proteomics identification</keyword>
<dbReference type="AGR" id="MGI:1923584"/>
<name>H3BKU3_MOUSE</name>
<dbReference type="ProteomicsDB" id="339052"/>
<dbReference type="Bgee" id="ENSMUSG00000037816">
    <property type="expression patterns" value="Expressed in superior cervical ganglion and 214 other cell types or tissues"/>
</dbReference>
<evidence type="ECO:0000313" key="2">
    <source>
        <dbReference type="Ensembl" id="ENSMUSP00000135527.2"/>
    </source>
</evidence>
<dbReference type="Proteomes" id="UP000000589">
    <property type="component" value="Chromosome 13"/>
</dbReference>
<dbReference type="SUPFAM" id="SSF81383">
    <property type="entry name" value="F-box domain"/>
    <property type="match status" value="1"/>
</dbReference>
<dbReference type="Ensembl" id="ENSMUST00000176913.8">
    <property type="protein sequence ID" value="ENSMUSP00000135671.2"/>
    <property type="gene ID" value="ENSMUSG00000037816.11"/>
</dbReference>